<evidence type="ECO:0000313" key="3">
    <source>
        <dbReference type="EMBL" id="SUF55861.1"/>
    </source>
</evidence>
<dbReference type="InterPro" id="IPR000045">
    <property type="entry name" value="Prepilin_IV_endopep_pep"/>
</dbReference>
<dbReference type="Pfam" id="PF01478">
    <property type="entry name" value="Peptidase_A24"/>
    <property type="match status" value="1"/>
</dbReference>
<dbReference type="AlphaFoldDB" id="A0A379QG97"/>
<dbReference type="GO" id="GO:0016020">
    <property type="term" value="C:membrane"/>
    <property type="evidence" value="ECO:0007669"/>
    <property type="project" value="InterPro"/>
</dbReference>
<feature type="transmembrane region" description="Helical" evidence="1">
    <location>
        <begin position="161"/>
        <end position="181"/>
    </location>
</feature>
<accession>A0A379QG97</accession>
<keyword evidence="1" id="KW-1133">Transmembrane helix</keyword>
<evidence type="ECO:0000256" key="1">
    <source>
        <dbReference type="SAM" id="Phobius"/>
    </source>
</evidence>
<reference evidence="3 4" key="1">
    <citation type="submission" date="2018-06" db="EMBL/GenBank/DDBJ databases">
        <authorList>
            <consortium name="Pathogen Informatics"/>
            <person name="Doyle S."/>
        </authorList>
    </citation>
    <scope>NUCLEOTIDE SEQUENCE [LARGE SCALE GENOMIC DNA]</scope>
    <source>
        <strain evidence="3 4">NCTC10252</strain>
    </source>
</reference>
<gene>
    <name evidence="3" type="primary">pilU</name>
    <name evidence="3" type="ORF">NCTC10252_01072</name>
</gene>
<dbReference type="EMBL" id="UGWP01000004">
    <property type="protein sequence ID" value="SUF55861.1"/>
    <property type="molecule type" value="Genomic_DNA"/>
</dbReference>
<feature type="transmembrane region" description="Helical" evidence="1">
    <location>
        <begin position="7"/>
        <end position="28"/>
    </location>
</feature>
<organism evidence="3 4">
    <name type="scientific">Salmonella enterica</name>
    <name type="common">Salmonella choleraesuis</name>
    <dbReference type="NCBI Taxonomy" id="28901"/>
    <lineage>
        <taxon>Bacteria</taxon>
        <taxon>Pseudomonadati</taxon>
        <taxon>Pseudomonadota</taxon>
        <taxon>Gammaproteobacteria</taxon>
        <taxon>Enterobacterales</taxon>
        <taxon>Enterobacteriaceae</taxon>
        <taxon>Salmonella</taxon>
    </lineage>
</organism>
<protein>
    <submittedName>
        <fullName evidence="3">Prepilin peptidase</fullName>
    </submittedName>
</protein>
<keyword evidence="1" id="KW-0812">Transmembrane</keyword>
<keyword evidence="1" id="KW-0472">Membrane</keyword>
<sequence length="218" mass="23996">MNLPVSTLFHPFCALSVFVTCVFVGAILMRQVRLYLAASEVDASRHPAIAVGIWLFAVTGLLIVMAPPSGVTRVGMFLMCGFLLQLGVMDAISGWLPRPYTMACLLSGIVFTLALSDEPAQRLLETALAAVSLGAMCHWVNRHQLRLGVGDVWLLCAQTAWLGLTDVMVSAFIGLSGFLLWQWVQYRDWHRCGFLGPWLCAGCIPVIIERLYQPVWVG</sequence>
<dbReference type="GO" id="GO:0004190">
    <property type="term" value="F:aspartic-type endopeptidase activity"/>
    <property type="evidence" value="ECO:0007669"/>
    <property type="project" value="InterPro"/>
</dbReference>
<feature type="domain" description="Prepilin type IV endopeptidase peptidase" evidence="2">
    <location>
        <begin position="78"/>
        <end position="174"/>
    </location>
</feature>
<name>A0A379QG97_SALER</name>
<feature type="transmembrane region" description="Helical" evidence="1">
    <location>
        <begin position="74"/>
        <end position="93"/>
    </location>
</feature>
<evidence type="ECO:0000259" key="2">
    <source>
        <dbReference type="Pfam" id="PF01478"/>
    </source>
</evidence>
<proteinExistence type="predicted"/>
<evidence type="ECO:0000313" key="4">
    <source>
        <dbReference type="Proteomes" id="UP000254597"/>
    </source>
</evidence>
<dbReference type="Proteomes" id="UP000254597">
    <property type="component" value="Unassembled WGS sequence"/>
</dbReference>
<feature type="transmembrane region" description="Helical" evidence="1">
    <location>
        <begin position="48"/>
        <end position="67"/>
    </location>
</feature>